<evidence type="ECO:0000256" key="3">
    <source>
        <dbReference type="ARBA" id="ARBA00038502"/>
    </source>
</evidence>
<accession>A0A212IUF3</accession>
<dbReference type="GO" id="GO:0005737">
    <property type="term" value="C:cytoplasm"/>
    <property type="evidence" value="ECO:0007669"/>
    <property type="project" value="TreeGrafter"/>
</dbReference>
<dbReference type="Pfam" id="PF13302">
    <property type="entry name" value="Acetyltransf_3"/>
    <property type="match status" value="1"/>
</dbReference>
<evidence type="ECO:0000256" key="2">
    <source>
        <dbReference type="ARBA" id="ARBA00023315"/>
    </source>
</evidence>
<keyword evidence="2 5" id="KW-0012">Acyltransferase</keyword>
<dbReference type="InterPro" id="IPR051531">
    <property type="entry name" value="N-acetyltransferase"/>
</dbReference>
<dbReference type="InterPro" id="IPR000182">
    <property type="entry name" value="GNAT_dom"/>
</dbReference>
<gene>
    <name evidence="5" type="primary">rimJ</name>
    <name evidence="5" type="ORF">KL86CLO1_10036</name>
</gene>
<keyword evidence="1 5" id="KW-0808">Transferase</keyword>
<dbReference type="Gene3D" id="3.40.630.30">
    <property type="match status" value="1"/>
</dbReference>
<dbReference type="PROSITE" id="PS51186">
    <property type="entry name" value="GNAT"/>
    <property type="match status" value="1"/>
</dbReference>
<protein>
    <submittedName>
        <fullName evidence="5">Ribosomal-protein-alanine acetyltransferase</fullName>
        <ecNumber evidence="5">2.3.1.128</ecNumber>
    </submittedName>
</protein>
<sequence>MPPLRYETARLVLKALTPVDAPTVLDYYRRNRSFLEPWEPLRGDDFYTPEFHAEQLARDFSQTEAGEALRLYLFKRGDEGRVIGSLGFSNIVRGPFLSCFLGYKLDGAETNRGYMTEALRTGLKVIFQDYGLHRVEANIIPRNVSSLRVVEKLGFRSEGLSRQYLKIHGIWEDHVHMVLLNEEL</sequence>
<dbReference type="SUPFAM" id="SSF55729">
    <property type="entry name" value="Acyl-CoA N-acyltransferases (Nat)"/>
    <property type="match status" value="1"/>
</dbReference>
<dbReference type="EMBL" id="FLUN01000001">
    <property type="protein sequence ID" value="SBV90813.1"/>
    <property type="molecule type" value="Genomic_DNA"/>
</dbReference>
<evidence type="ECO:0000259" key="4">
    <source>
        <dbReference type="PROSITE" id="PS51186"/>
    </source>
</evidence>
<dbReference type="PANTHER" id="PTHR43792">
    <property type="entry name" value="GNAT FAMILY, PUTATIVE (AFU_ORTHOLOGUE AFUA_3G00765)-RELATED-RELATED"/>
    <property type="match status" value="1"/>
</dbReference>
<comment type="similarity">
    <text evidence="3">Belongs to the acetyltransferase family. RimJ subfamily.</text>
</comment>
<reference evidence="5" key="1">
    <citation type="submission" date="2016-04" db="EMBL/GenBank/DDBJ databases">
        <authorList>
            <person name="Evans L.H."/>
            <person name="Alamgir A."/>
            <person name="Owens N."/>
            <person name="Weber N.D."/>
            <person name="Virtaneva K."/>
            <person name="Barbian K."/>
            <person name="Babar A."/>
            <person name="Rosenke K."/>
        </authorList>
    </citation>
    <scope>NUCLEOTIDE SEQUENCE</scope>
    <source>
        <strain evidence="5">86</strain>
    </source>
</reference>
<evidence type="ECO:0000313" key="5">
    <source>
        <dbReference type="EMBL" id="SBV90813.1"/>
    </source>
</evidence>
<dbReference type="EC" id="2.3.1.128" evidence="5"/>
<feature type="domain" description="N-acetyltransferase" evidence="4">
    <location>
        <begin position="11"/>
        <end position="182"/>
    </location>
</feature>
<name>A0A212IUF3_9FIRM</name>
<dbReference type="AlphaFoldDB" id="A0A212IUF3"/>
<dbReference type="PANTHER" id="PTHR43792:SF8">
    <property type="entry name" value="[RIBOSOMAL PROTEIN US5]-ALANINE N-ACETYLTRANSFERASE"/>
    <property type="match status" value="1"/>
</dbReference>
<dbReference type="InterPro" id="IPR016181">
    <property type="entry name" value="Acyl_CoA_acyltransferase"/>
</dbReference>
<evidence type="ECO:0000256" key="1">
    <source>
        <dbReference type="ARBA" id="ARBA00022679"/>
    </source>
</evidence>
<organism evidence="5">
    <name type="scientific">uncultured Eubacteriales bacterium</name>
    <dbReference type="NCBI Taxonomy" id="172733"/>
    <lineage>
        <taxon>Bacteria</taxon>
        <taxon>Bacillati</taxon>
        <taxon>Bacillota</taxon>
        <taxon>Clostridia</taxon>
        <taxon>Eubacteriales</taxon>
        <taxon>environmental samples</taxon>
    </lineage>
</organism>
<dbReference type="GO" id="GO:0008999">
    <property type="term" value="F:protein-N-terminal-alanine acetyltransferase activity"/>
    <property type="evidence" value="ECO:0007669"/>
    <property type="project" value="TreeGrafter"/>
</dbReference>
<proteinExistence type="inferred from homology"/>